<dbReference type="InterPro" id="IPR037523">
    <property type="entry name" value="VOC_core"/>
</dbReference>
<dbReference type="Pfam" id="PF00903">
    <property type="entry name" value="Glyoxalase"/>
    <property type="match status" value="1"/>
</dbReference>
<feature type="non-terminal residue" evidence="3">
    <location>
        <position position="50"/>
    </location>
</feature>
<dbReference type="InterPro" id="IPR004360">
    <property type="entry name" value="Glyas_Fos-R_dOase_dom"/>
</dbReference>
<evidence type="ECO:0000256" key="1">
    <source>
        <dbReference type="ARBA" id="ARBA00022723"/>
    </source>
</evidence>
<dbReference type="PROSITE" id="PS51819">
    <property type="entry name" value="VOC"/>
    <property type="match status" value="1"/>
</dbReference>
<dbReference type="SUPFAM" id="SSF54593">
    <property type="entry name" value="Glyoxalase/Bleomycin resistance protein/Dihydroxybiphenyl dioxygenase"/>
    <property type="match status" value="1"/>
</dbReference>
<accession>A0A432GMA8</accession>
<keyword evidence="1" id="KW-0479">Metal-binding</keyword>
<name>A0A432GMA8_9DELT</name>
<protein>
    <submittedName>
        <fullName evidence="3">Lactoylglutathione lyase</fullName>
    </submittedName>
</protein>
<proteinExistence type="predicted"/>
<dbReference type="PROSITE" id="PS00934">
    <property type="entry name" value="GLYOXALASE_I_1"/>
    <property type="match status" value="1"/>
</dbReference>
<dbReference type="InterPro" id="IPR018146">
    <property type="entry name" value="Glyoxalase_1_CS"/>
</dbReference>
<evidence type="ECO:0000313" key="4">
    <source>
        <dbReference type="Proteomes" id="UP000287917"/>
    </source>
</evidence>
<feature type="domain" description="VOC" evidence="2">
    <location>
        <begin position="12"/>
        <end position="50"/>
    </location>
</feature>
<comment type="caution">
    <text evidence="3">The sequence shown here is derived from an EMBL/GenBank/DDBJ whole genome shotgun (WGS) entry which is preliminary data.</text>
</comment>
<dbReference type="AlphaFoldDB" id="A0A432GMA8"/>
<organism evidence="3 4">
    <name type="scientific">SAR324 cluster bacterium</name>
    <dbReference type="NCBI Taxonomy" id="2024889"/>
    <lineage>
        <taxon>Bacteria</taxon>
        <taxon>Deltaproteobacteria</taxon>
        <taxon>SAR324 cluster</taxon>
    </lineage>
</organism>
<dbReference type="GO" id="GO:0046872">
    <property type="term" value="F:metal ion binding"/>
    <property type="evidence" value="ECO:0007669"/>
    <property type="project" value="UniProtKB-KW"/>
</dbReference>
<evidence type="ECO:0000313" key="3">
    <source>
        <dbReference type="EMBL" id="RTZ84545.1"/>
    </source>
</evidence>
<dbReference type="Gene3D" id="3.10.180.10">
    <property type="entry name" value="2,3-Dihydroxybiphenyl 1,2-Dioxygenase, domain 1"/>
    <property type="match status" value="1"/>
</dbReference>
<evidence type="ECO:0000259" key="2">
    <source>
        <dbReference type="PROSITE" id="PS51819"/>
    </source>
</evidence>
<dbReference type="InterPro" id="IPR029068">
    <property type="entry name" value="Glyas_Bleomycin-R_OHBP_Dase"/>
</dbReference>
<dbReference type="Proteomes" id="UP000287917">
    <property type="component" value="Unassembled WGS sequence"/>
</dbReference>
<keyword evidence="3" id="KW-0456">Lyase</keyword>
<reference evidence="3 4" key="1">
    <citation type="submission" date="2018-06" db="EMBL/GenBank/DDBJ databases">
        <title>Combined omics and stable isotope probing to characterize newly discovered Mariana Back-Arc vent microbial communities.</title>
        <authorList>
            <person name="Trembath-Reichert E."/>
            <person name="Huber J.A."/>
        </authorList>
    </citation>
    <scope>NUCLEOTIDE SEQUENCE [LARGE SCALE GENOMIC DNA]</scope>
    <source>
        <strain evidence="3">MAG 58</strain>
    </source>
</reference>
<dbReference type="PANTHER" id="PTHR10374:SF30">
    <property type="entry name" value="LACTOYLGLUTATHIONE LYASE"/>
    <property type="match status" value="1"/>
</dbReference>
<sequence length="50" mass="6091">MTEQTLSMPDFRLDHTMLRVKDLDRSLDFYTRILGMKIHRKTEYPEGRFT</sequence>
<dbReference type="GO" id="GO:0004462">
    <property type="term" value="F:lactoylglutathione lyase activity"/>
    <property type="evidence" value="ECO:0007669"/>
    <property type="project" value="InterPro"/>
</dbReference>
<gene>
    <name evidence="3" type="ORF">DSY96_06120</name>
</gene>
<dbReference type="EMBL" id="QNZK01000215">
    <property type="protein sequence ID" value="RTZ84545.1"/>
    <property type="molecule type" value="Genomic_DNA"/>
</dbReference>
<dbReference type="PANTHER" id="PTHR10374">
    <property type="entry name" value="LACTOYLGLUTATHIONE LYASE GLYOXALASE I"/>
    <property type="match status" value="1"/>
</dbReference>